<evidence type="ECO:0008006" key="3">
    <source>
        <dbReference type="Google" id="ProtNLM"/>
    </source>
</evidence>
<dbReference type="Gene3D" id="1.10.10.10">
    <property type="entry name" value="Winged helix-like DNA-binding domain superfamily/Winged helix DNA-binding domain"/>
    <property type="match status" value="1"/>
</dbReference>
<evidence type="ECO:0000313" key="2">
    <source>
        <dbReference type="Proteomes" id="UP001589693"/>
    </source>
</evidence>
<keyword evidence="2" id="KW-1185">Reference proteome</keyword>
<dbReference type="Proteomes" id="UP001589693">
    <property type="component" value="Unassembled WGS sequence"/>
</dbReference>
<dbReference type="InterPro" id="IPR036388">
    <property type="entry name" value="WH-like_DNA-bd_sf"/>
</dbReference>
<protein>
    <recommendedName>
        <fullName evidence="3">MarR family transcriptional regulator</fullName>
    </recommendedName>
</protein>
<dbReference type="EMBL" id="JBHLZU010000026">
    <property type="protein sequence ID" value="MFB9908003.1"/>
    <property type="molecule type" value="Genomic_DNA"/>
</dbReference>
<name>A0ABV6A4B8_9PSEU</name>
<organism evidence="1 2">
    <name type="scientific">Allokutzneria oryzae</name>
    <dbReference type="NCBI Taxonomy" id="1378989"/>
    <lineage>
        <taxon>Bacteria</taxon>
        <taxon>Bacillati</taxon>
        <taxon>Actinomycetota</taxon>
        <taxon>Actinomycetes</taxon>
        <taxon>Pseudonocardiales</taxon>
        <taxon>Pseudonocardiaceae</taxon>
        <taxon>Allokutzneria</taxon>
    </lineage>
</organism>
<gene>
    <name evidence="1" type="ORF">ACFFQA_29060</name>
</gene>
<dbReference type="SUPFAM" id="SSF46785">
    <property type="entry name" value="Winged helix' DNA-binding domain"/>
    <property type="match status" value="1"/>
</dbReference>
<sequence length="131" mass="14583">MRPLGYWLKHIDALIEADFAAALADFGLDRRTWQVLNTLHAKPHTYAELTAAVAPFPDTDAAVRALAERGLITVTENTLYLNDTGEKSYVEVAARVRERRERITRGISDEEYAATITVFERMAANLTTSGS</sequence>
<dbReference type="InterPro" id="IPR036390">
    <property type="entry name" value="WH_DNA-bd_sf"/>
</dbReference>
<proteinExistence type="predicted"/>
<dbReference type="RefSeq" id="WP_377859156.1">
    <property type="nucleotide sequence ID" value="NZ_JBHLZU010000026.1"/>
</dbReference>
<accession>A0ABV6A4B8</accession>
<comment type="caution">
    <text evidence="1">The sequence shown here is derived from an EMBL/GenBank/DDBJ whole genome shotgun (WGS) entry which is preliminary data.</text>
</comment>
<reference evidence="1 2" key="1">
    <citation type="submission" date="2024-09" db="EMBL/GenBank/DDBJ databases">
        <authorList>
            <person name="Sun Q."/>
            <person name="Mori K."/>
        </authorList>
    </citation>
    <scope>NUCLEOTIDE SEQUENCE [LARGE SCALE GENOMIC DNA]</scope>
    <source>
        <strain evidence="1 2">TBRC 7907</strain>
    </source>
</reference>
<evidence type="ECO:0000313" key="1">
    <source>
        <dbReference type="EMBL" id="MFB9908003.1"/>
    </source>
</evidence>